<dbReference type="Pfam" id="PF01663">
    <property type="entry name" value="Phosphodiest"/>
    <property type="match status" value="1"/>
</dbReference>
<dbReference type="CDD" id="cd16018">
    <property type="entry name" value="Enpp"/>
    <property type="match status" value="1"/>
</dbReference>
<dbReference type="PANTHER" id="PTHR10151">
    <property type="entry name" value="ECTONUCLEOTIDE PYROPHOSPHATASE/PHOSPHODIESTERASE"/>
    <property type="match status" value="1"/>
</dbReference>
<keyword evidence="2" id="KW-1133">Transmembrane helix</keyword>
<dbReference type="OMA" id="ERMHYTH"/>
<feature type="region of interest" description="Disordered" evidence="1">
    <location>
        <begin position="201"/>
        <end position="251"/>
    </location>
</feature>
<name>A0A8B7PKM3_HYAAZ</name>
<dbReference type="PANTHER" id="PTHR10151:SF120">
    <property type="entry name" value="BIS(5'-ADENOSYL)-TRIPHOSPHATASE"/>
    <property type="match status" value="1"/>
</dbReference>
<dbReference type="SUPFAM" id="SSF53649">
    <property type="entry name" value="Alkaline phosphatase-like"/>
    <property type="match status" value="1"/>
</dbReference>
<evidence type="ECO:0000313" key="4">
    <source>
        <dbReference type="RefSeq" id="XP_018025921.2"/>
    </source>
</evidence>
<gene>
    <name evidence="4" type="primary">LOC108681409</name>
</gene>
<reference evidence="4" key="1">
    <citation type="submission" date="2025-08" db="UniProtKB">
        <authorList>
            <consortium name="RefSeq"/>
        </authorList>
    </citation>
    <scope>IDENTIFICATION</scope>
    <source>
        <tissue evidence="4">Whole organism</tissue>
    </source>
</reference>
<keyword evidence="2" id="KW-0812">Transmembrane</keyword>
<dbReference type="InterPro" id="IPR017850">
    <property type="entry name" value="Alkaline_phosphatase_core_sf"/>
</dbReference>
<dbReference type="RefSeq" id="XP_018025921.2">
    <property type="nucleotide sequence ID" value="XM_018170432.2"/>
</dbReference>
<dbReference type="KEGG" id="hazt:108681409"/>
<evidence type="ECO:0000256" key="1">
    <source>
        <dbReference type="SAM" id="MobiDB-lite"/>
    </source>
</evidence>
<evidence type="ECO:0000256" key="2">
    <source>
        <dbReference type="SAM" id="Phobius"/>
    </source>
</evidence>
<keyword evidence="2" id="KW-0472">Membrane</keyword>
<accession>A0A8B7PKM3</accession>
<proteinExistence type="predicted"/>
<dbReference type="GeneID" id="108681409"/>
<keyword evidence="3" id="KW-1185">Reference proteome</keyword>
<evidence type="ECO:0000313" key="3">
    <source>
        <dbReference type="Proteomes" id="UP000694843"/>
    </source>
</evidence>
<dbReference type="Gene3D" id="3.40.720.10">
    <property type="entry name" value="Alkaline Phosphatase, subunit A"/>
    <property type="match status" value="1"/>
</dbReference>
<feature type="compositionally biased region" description="Polar residues" evidence="1">
    <location>
        <begin position="212"/>
        <end position="245"/>
    </location>
</feature>
<feature type="transmembrane region" description="Helical" evidence="2">
    <location>
        <begin position="483"/>
        <end position="506"/>
    </location>
</feature>
<dbReference type="Proteomes" id="UP000694843">
    <property type="component" value="Unplaced"/>
</dbReference>
<protein>
    <submittedName>
        <fullName evidence="4">Bis(5'-adenosyl)-triphosphatase enpp4</fullName>
    </submittedName>
</protein>
<dbReference type="AlphaFoldDB" id="A0A8B7PKM3"/>
<dbReference type="InterPro" id="IPR002591">
    <property type="entry name" value="Phosphodiest/P_Trfase"/>
</dbReference>
<dbReference type="OrthoDB" id="415411at2759"/>
<sequence>MSLKTCVSLKNISRIFYMLLLQYFSLAENTIISGLSPSVLVISLDGFSQSYLQKFHLPNIKKIFQDGSHPKIFQNQYPTNTLPNHFSMATGLYVESHGVVGSPLYDVQLDQMLNGTHEELYLQNKLVKPIWVVNEDHGGVSACLMWPGCGIAYHNSSETYHVPFNSSVTFLDLIDTALTLLSPTMFRKLDLKNQKTRISKTALVESGPPDHVNSSDVGGISNGNVPSSTEVPINSEKYVNSSTPSEPEKSKANLAIQSLASKDQNKSKPANLVMLYYFQPDAIGHMYGTESDELKGILQQIDEEIGYLMGQMKALQLTDQVNLILLSDHGMIDVPPSNVIDLKSFVDPSYYTSSGSSPLLHIYTQPGKSYTVFEKLQNASKNNAFSVIIKENMPESLHYNIKMRVSESRPFGSHGYDLAVCPEMAPLMVAVGPSFRSNLLVPSCSNVDIFPLLCTLLSLPTPHNNGSLESLELMLRTPPTLYLLYRTFLVLVCVVGLMLLGIGLYCKLRQPRVQHHRLRTDPQSLIGGSDHRPAVARYSRPSAIMLSEDELEEEEKLLSSADVWEV</sequence>
<organism evidence="3 4">
    <name type="scientific">Hyalella azteca</name>
    <name type="common">Amphipod</name>
    <dbReference type="NCBI Taxonomy" id="294128"/>
    <lineage>
        <taxon>Eukaryota</taxon>
        <taxon>Metazoa</taxon>
        <taxon>Ecdysozoa</taxon>
        <taxon>Arthropoda</taxon>
        <taxon>Crustacea</taxon>
        <taxon>Multicrustacea</taxon>
        <taxon>Malacostraca</taxon>
        <taxon>Eumalacostraca</taxon>
        <taxon>Peracarida</taxon>
        <taxon>Amphipoda</taxon>
        <taxon>Senticaudata</taxon>
        <taxon>Talitrida</taxon>
        <taxon>Talitroidea</taxon>
        <taxon>Hyalellidae</taxon>
        <taxon>Hyalella</taxon>
    </lineage>
</organism>
<dbReference type="GO" id="GO:0016787">
    <property type="term" value="F:hydrolase activity"/>
    <property type="evidence" value="ECO:0007669"/>
    <property type="project" value="UniProtKB-ARBA"/>
</dbReference>